<proteinExistence type="predicted"/>
<evidence type="ECO:0000313" key="1">
    <source>
        <dbReference type="EMBL" id="MPM80258.1"/>
    </source>
</evidence>
<dbReference type="Pfam" id="PF12741">
    <property type="entry name" value="SusD-like"/>
    <property type="match status" value="1"/>
</dbReference>
<reference evidence="1" key="1">
    <citation type="submission" date="2019-08" db="EMBL/GenBank/DDBJ databases">
        <authorList>
            <person name="Kucharzyk K."/>
            <person name="Murdoch R.W."/>
            <person name="Higgins S."/>
            <person name="Loffler F."/>
        </authorList>
    </citation>
    <scope>NUCLEOTIDE SEQUENCE</scope>
</reference>
<dbReference type="AlphaFoldDB" id="A0A645CTQ7"/>
<name>A0A645CTQ7_9ZZZZ</name>
<dbReference type="SUPFAM" id="SSF48452">
    <property type="entry name" value="TPR-like"/>
    <property type="match status" value="1"/>
</dbReference>
<dbReference type="EMBL" id="VSSQ01029930">
    <property type="protein sequence ID" value="MPM80258.1"/>
    <property type="molecule type" value="Genomic_DNA"/>
</dbReference>
<dbReference type="InterPro" id="IPR011990">
    <property type="entry name" value="TPR-like_helical_dom_sf"/>
</dbReference>
<accession>A0A645CTQ7</accession>
<gene>
    <name evidence="1" type="ORF">SDC9_127305</name>
</gene>
<organism evidence="1">
    <name type="scientific">bioreactor metagenome</name>
    <dbReference type="NCBI Taxonomy" id="1076179"/>
    <lineage>
        <taxon>unclassified sequences</taxon>
        <taxon>metagenomes</taxon>
        <taxon>ecological metagenomes</taxon>
    </lineage>
</organism>
<dbReference type="InterPro" id="IPR024302">
    <property type="entry name" value="SusD-like"/>
</dbReference>
<sequence length="226" mass="25804">MWYADVCFMQAEAKLIGWGGSKTIEEYYNAGIDASFQQYELTQADALKYRSQKGVKWGVGRTDAFPDFISMSDANISSDPLHQIIAQRWVAGYFHGGHDAWCYIRRTRLLNLPVHMNPGNLITGGQGKIANMPERMQYPPDEILYNNDAYLDAVQKLGTSGDILPTYLKMATPYNRKTIDELLQLKIVFNNTAFKNWYAREGKEYTTIVDDLDPKGIPWLFIEVIN</sequence>
<comment type="caution">
    <text evidence="1">The sequence shown here is derived from an EMBL/GenBank/DDBJ whole genome shotgun (WGS) entry which is preliminary data.</text>
</comment>
<dbReference type="Gene3D" id="1.25.40.390">
    <property type="match status" value="1"/>
</dbReference>
<protein>
    <submittedName>
        <fullName evidence="1">Uncharacterized protein</fullName>
    </submittedName>
</protein>